<evidence type="ECO:0000313" key="2">
    <source>
        <dbReference type="Proteomes" id="UP001210999"/>
    </source>
</evidence>
<protein>
    <submittedName>
        <fullName evidence="1">Uncharacterized protein</fullName>
    </submittedName>
</protein>
<accession>A0AAP3NW08</accession>
<dbReference type="EMBL" id="JAQKEI010000027">
    <property type="protein sequence ID" value="MDB0853351.1"/>
    <property type="molecule type" value="Genomic_DNA"/>
</dbReference>
<proteinExistence type="predicted"/>
<comment type="caution">
    <text evidence="1">The sequence shown here is derived from an EMBL/GenBank/DDBJ whole genome shotgun (WGS) entry which is preliminary data.</text>
</comment>
<dbReference type="Proteomes" id="UP001210999">
    <property type="component" value="Unassembled WGS sequence"/>
</dbReference>
<reference evidence="1" key="1">
    <citation type="submission" date="2023-01" db="EMBL/GenBank/DDBJ databases">
        <title>Human gut microbiome strain richness.</title>
        <authorList>
            <person name="Chen-Liaw A."/>
        </authorList>
    </citation>
    <scope>NUCLEOTIDE SEQUENCE</scope>
    <source>
        <strain evidence="1">H9_m1001271B151109d0_201107</strain>
    </source>
</reference>
<dbReference type="AlphaFoldDB" id="A0AAP3NW08"/>
<name>A0AAP3NW08_PHOVU</name>
<gene>
    <name evidence="1" type="ORF">PL594_17770</name>
</gene>
<organism evidence="1 2">
    <name type="scientific">Phocaeicola vulgatus</name>
    <name type="common">Bacteroides vulgatus</name>
    <dbReference type="NCBI Taxonomy" id="821"/>
    <lineage>
        <taxon>Bacteria</taxon>
        <taxon>Pseudomonadati</taxon>
        <taxon>Bacteroidota</taxon>
        <taxon>Bacteroidia</taxon>
        <taxon>Bacteroidales</taxon>
        <taxon>Bacteroidaceae</taxon>
        <taxon>Phocaeicola</taxon>
    </lineage>
</organism>
<evidence type="ECO:0000313" key="1">
    <source>
        <dbReference type="EMBL" id="MDB0853351.1"/>
    </source>
</evidence>
<sequence length="70" mass="7898">MEFPFSNVPSWVARVWATVKVTRPFSGHGSSCSFRQEDTDSRTRKPQIIVVIDFTMIVFLGRGPESPVVL</sequence>